<evidence type="ECO:0000313" key="2">
    <source>
        <dbReference type="Proteomes" id="UP000051295"/>
    </source>
</evidence>
<dbReference type="EMBL" id="LAXJ01000002">
    <property type="protein sequence ID" value="KRS14330.1"/>
    <property type="molecule type" value="Genomic_DNA"/>
</dbReference>
<proteinExistence type="predicted"/>
<evidence type="ECO:0000313" key="1">
    <source>
        <dbReference type="EMBL" id="KRS14330.1"/>
    </source>
</evidence>
<gene>
    <name evidence="1" type="ORF">XM53_00940</name>
</gene>
<sequence>MTTENTTVKIGSLEINLEDKAYICGVYSSLLEHIDQDFTFLVDEADNMNGNTAQMCIERIKEQLEKYRTLRSASDEYAERLRAEVAEYRKNRESEIAANEVEKLLDEHGRVETVDVSEDTAVRDDFEEAKTQGYVKIITETEFRSVLRIARVEYLYSRKSLTTGEPDTFVNAVYIEGVEGLRFIEIEIEFFEREGKRIFRDAEELFNLSINADDMFDIVRDDGCEISSEDIYSITTQELDPGELKTGPVERKAMSDAIEAIEGLVHSEPKIRDGDIVITSGRSRDARSEFTGLINNLIEEGFGFEIRPRWMRIHGLEQDAEFA</sequence>
<protein>
    <submittedName>
        <fullName evidence="1">Uncharacterized protein</fullName>
    </submittedName>
</protein>
<keyword evidence="2" id="KW-1185">Reference proteome</keyword>
<dbReference type="Proteomes" id="UP000051295">
    <property type="component" value="Unassembled WGS sequence"/>
</dbReference>
<reference evidence="1 2" key="1">
    <citation type="submission" date="2015-04" db="EMBL/GenBank/DDBJ databases">
        <title>The draft genome sequence of Roseovarius sp.R12b.</title>
        <authorList>
            <person name="Li G."/>
            <person name="Lai Q."/>
            <person name="Shao Z."/>
            <person name="Yan P."/>
        </authorList>
    </citation>
    <scope>NUCLEOTIDE SEQUENCE [LARGE SCALE GENOMIC DNA]</scope>
    <source>
        <strain evidence="1 2">R12B</strain>
    </source>
</reference>
<dbReference type="PATRIC" id="fig|1641875.4.peg.1275"/>
<name>A0A0T5NZL3_9RHOB</name>
<dbReference type="RefSeq" id="WP_057789381.1">
    <property type="nucleotide sequence ID" value="NZ_LAXJ01000002.1"/>
</dbReference>
<dbReference type="AlphaFoldDB" id="A0A0T5NZL3"/>
<organism evidence="1 2">
    <name type="scientific">Roseovarius atlanticus</name>
    <dbReference type="NCBI Taxonomy" id="1641875"/>
    <lineage>
        <taxon>Bacteria</taxon>
        <taxon>Pseudomonadati</taxon>
        <taxon>Pseudomonadota</taxon>
        <taxon>Alphaproteobacteria</taxon>
        <taxon>Rhodobacterales</taxon>
        <taxon>Roseobacteraceae</taxon>
        <taxon>Roseovarius</taxon>
    </lineage>
</organism>
<accession>A0A0T5NZL3</accession>
<comment type="caution">
    <text evidence="1">The sequence shown here is derived from an EMBL/GenBank/DDBJ whole genome shotgun (WGS) entry which is preliminary data.</text>
</comment>